<protein>
    <recommendedName>
        <fullName evidence="1">SpoVT-AbrB domain-containing protein</fullName>
    </recommendedName>
</protein>
<evidence type="ECO:0000313" key="3">
    <source>
        <dbReference type="Proteomes" id="UP000198625"/>
    </source>
</evidence>
<gene>
    <name evidence="2" type="ORF">SAMN05660462_02466</name>
</gene>
<reference evidence="3" key="1">
    <citation type="submission" date="2016-10" db="EMBL/GenBank/DDBJ databases">
        <authorList>
            <person name="Varghese N."/>
            <person name="Submissions S."/>
        </authorList>
    </citation>
    <scope>NUCLEOTIDE SEQUENCE [LARGE SCALE GENOMIC DNA]</scope>
    <source>
        <strain evidence="3">DSM 21650</strain>
    </source>
</reference>
<name>A0A1H3RMX3_9FIRM</name>
<keyword evidence="3" id="KW-1185">Reference proteome</keyword>
<dbReference type="EMBL" id="FNQE01000029">
    <property type="protein sequence ID" value="SDZ27036.1"/>
    <property type="molecule type" value="Genomic_DNA"/>
</dbReference>
<dbReference type="AlphaFoldDB" id="A0A1H3RMX3"/>
<evidence type="ECO:0000259" key="1">
    <source>
        <dbReference type="SMART" id="SM00966"/>
    </source>
</evidence>
<feature type="domain" description="SpoVT-AbrB" evidence="1">
    <location>
        <begin position="28"/>
        <end position="71"/>
    </location>
</feature>
<dbReference type="SUPFAM" id="SSF89447">
    <property type="entry name" value="AbrB/MazE/MraZ-like"/>
    <property type="match status" value="1"/>
</dbReference>
<dbReference type="GO" id="GO:0003677">
    <property type="term" value="F:DNA binding"/>
    <property type="evidence" value="ECO:0007669"/>
    <property type="project" value="InterPro"/>
</dbReference>
<dbReference type="InterPro" id="IPR037914">
    <property type="entry name" value="SpoVT-AbrB_sf"/>
</dbReference>
<dbReference type="InterPro" id="IPR007159">
    <property type="entry name" value="SpoVT-AbrB_dom"/>
</dbReference>
<dbReference type="Gene3D" id="2.10.260.10">
    <property type="match status" value="1"/>
</dbReference>
<accession>A0A1H3RMX3</accession>
<sequence>MNLAYTIKEAINMSTINMERDIMDRKIISVSKKRQITIPLQFYKHLELGSEVECSLEDGKIVIQPLHREPSEFSVEILEDLVSQGYSGDELVKQFKIQSKNIKKAVTNMLEEADVIAAGEKSSANFDDIFGSED</sequence>
<organism evidence="2 3">
    <name type="scientific">Proteiniborus ethanoligenes</name>
    <dbReference type="NCBI Taxonomy" id="415015"/>
    <lineage>
        <taxon>Bacteria</taxon>
        <taxon>Bacillati</taxon>
        <taxon>Bacillota</taxon>
        <taxon>Clostridia</taxon>
        <taxon>Eubacteriales</taxon>
        <taxon>Proteiniborus</taxon>
    </lineage>
</organism>
<dbReference type="Proteomes" id="UP000198625">
    <property type="component" value="Unassembled WGS sequence"/>
</dbReference>
<evidence type="ECO:0000313" key="2">
    <source>
        <dbReference type="EMBL" id="SDZ27036.1"/>
    </source>
</evidence>
<proteinExistence type="predicted"/>
<dbReference type="SMART" id="SM00966">
    <property type="entry name" value="SpoVT_AbrB"/>
    <property type="match status" value="1"/>
</dbReference>
<dbReference type="STRING" id="415015.SAMN05660462_02466"/>